<feature type="region of interest" description="Disordered" evidence="1">
    <location>
        <begin position="1"/>
        <end position="57"/>
    </location>
</feature>
<name>A0A8H6X5G5_9AGAR</name>
<evidence type="ECO:0000256" key="1">
    <source>
        <dbReference type="SAM" id="MobiDB-lite"/>
    </source>
</evidence>
<reference evidence="2" key="1">
    <citation type="submission" date="2020-05" db="EMBL/GenBank/DDBJ databases">
        <title>Mycena genomes resolve the evolution of fungal bioluminescence.</title>
        <authorList>
            <person name="Tsai I.J."/>
        </authorList>
    </citation>
    <scope>NUCLEOTIDE SEQUENCE</scope>
    <source>
        <strain evidence="2">160909Yilan</strain>
    </source>
</reference>
<proteinExistence type="predicted"/>
<organism evidence="2 3">
    <name type="scientific">Mycena sanguinolenta</name>
    <dbReference type="NCBI Taxonomy" id="230812"/>
    <lineage>
        <taxon>Eukaryota</taxon>
        <taxon>Fungi</taxon>
        <taxon>Dikarya</taxon>
        <taxon>Basidiomycota</taxon>
        <taxon>Agaricomycotina</taxon>
        <taxon>Agaricomycetes</taxon>
        <taxon>Agaricomycetidae</taxon>
        <taxon>Agaricales</taxon>
        <taxon>Marasmiineae</taxon>
        <taxon>Mycenaceae</taxon>
        <taxon>Mycena</taxon>
    </lineage>
</organism>
<sequence>MPTLPFPRQFRHGGPEIEGMCPPRHPPLFRRPRSLPTSPPTPTLPCPRRFRRASTTSTTPALVVPATVAVDLAVSSLIHLGCFSDPRGVSPAAPTTSSTPSLAVAAAVAVDLAISSPIQPWWASN</sequence>
<keyword evidence="3" id="KW-1185">Reference proteome</keyword>
<evidence type="ECO:0000313" key="2">
    <source>
        <dbReference type="EMBL" id="KAF7334845.1"/>
    </source>
</evidence>
<accession>A0A8H6X5G5</accession>
<dbReference type="Proteomes" id="UP000623467">
    <property type="component" value="Unassembled WGS sequence"/>
</dbReference>
<dbReference type="AlphaFoldDB" id="A0A8H6X5G5"/>
<protein>
    <submittedName>
        <fullName evidence="2">Uncharacterized protein</fullName>
    </submittedName>
</protein>
<gene>
    <name evidence="2" type="ORF">MSAN_02360800</name>
</gene>
<evidence type="ECO:0000313" key="3">
    <source>
        <dbReference type="Proteomes" id="UP000623467"/>
    </source>
</evidence>
<dbReference type="EMBL" id="JACAZH010000044">
    <property type="protein sequence ID" value="KAF7334845.1"/>
    <property type="molecule type" value="Genomic_DNA"/>
</dbReference>
<comment type="caution">
    <text evidence="2">The sequence shown here is derived from an EMBL/GenBank/DDBJ whole genome shotgun (WGS) entry which is preliminary data.</text>
</comment>